<comment type="function">
    <text evidence="9">Part of the tripartite ATP-independent periplasmic (TRAP) transport system.</text>
</comment>
<comment type="similarity">
    <text evidence="8 9">Belongs to the TRAP transporter small permease family.</text>
</comment>
<evidence type="ECO:0000256" key="6">
    <source>
        <dbReference type="ARBA" id="ARBA00022989"/>
    </source>
</evidence>
<evidence type="ECO:0000256" key="9">
    <source>
        <dbReference type="RuleBase" id="RU369079"/>
    </source>
</evidence>
<dbReference type="PANTHER" id="PTHR35011:SF10">
    <property type="entry name" value="TRAP TRANSPORTER SMALL PERMEASE PROTEIN"/>
    <property type="match status" value="1"/>
</dbReference>
<evidence type="ECO:0000313" key="12">
    <source>
        <dbReference type="Proteomes" id="UP001595629"/>
    </source>
</evidence>
<evidence type="ECO:0000313" key="11">
    <source>
        <dbReference type="EMBL" id="MFC3612723.1"/>
    </source>
</evidence>
<keyword evidence="5 9" id="KW-0812">Transmembrane</keyword>
<protein>
    <recommendedName>
        <fullName evidence="9">TRAP transporter small permease protein</fullName>
    </recommendedName>
</protein>
<comment type="subcellular location">
    <subcellularLocation>
        <location evidence="1 9">Cell inner membrane</location>
        <topology evidence="1 9">Multi-pass membrane protein</topology>
    </subcellularLocation>
</comment>
<feature type="transmembrane region" description="Helical" evidence="9">
    <location>
        <begin position="12"/>
        <end position="32"/>
    </location>
</feature>
<accession>A0ABV7TBU3</accession>
<keyword evidence="2 9" id="KW-0813">Transport</keyword>
<keyword evidence="3" id="KW-1003">Cell membrane</keyword>
<feature type="transmembrane region" description="Helical" evidence="9">
    <location>
        <begin position="44"/>
        <end position="67"/>
    </location>
</feature>
<evidence type="ECO:0000256" key="5">
    <source>
        <dbReference type="ARBA" id="ARBA00022692"/>
    </source>
</evidence>
<dbReference type="Proteomes" id="UP001595629">
    <property type="component" value="Unassembled WGS sequence"/>
</dbReference>
<dbReference type="EMBL" id="JBHRXI010000002">
    <property type="protein sequence ID" value="MFC3612723.1"/>
    <property type="molecule type" value="Genomic_DNA"/>
</dbReference>
<feature type="transmembrane region" description="Helical" evidence="9">
    <location>
        <begin position="137"/>
        <end position="156"/>
    </location>
</feature>
<comment type="caution">
    <text evidence="11">The sequence shown here is derived from an EMBL/GenBank/DDBJ whole genome shotgun (WGS) entry which is preliminary data.</text>
</comment>
<organism evidence="11 12">
    <name type="scientific">Lutimaribacter marinistellae</name>
    <dbReference type="NCBI Taxonomy" id="1820329"/>
    <lineage>
        <taxon>Bacteria</taxon>
        <taxon>Pseudomonadati</taxon>
        <taxon>Pseudomonadota</taxon>
        <taxon>Alphaproteobacteria</taxon>
        <taxon>Rhodobacterales</taxon>
        <taxon>Roseobacteraceae</taxon>
        <taxon>Lutimaribacter</taxon>
    </lineage>
</organism>
<keyword evidence="7 9" id="KW-0472">Membrane</keyword>
<name>A0ABV7TBU3_9RHOB</name>
<keyword evidence="12" id="KW-1185">Reference proteome</keyword>
<comment type="subunit">
    <text evidence="9">The complex comprises the extracytoplasmic solute receptor protein and the two transmembrane proteins.</text>
</comment>
<feature type="transmembrane region" description="Helical" evidence="9">
    <location>
        <begin position="90"/>
        <end position="111"/>
    </location>
</feature>
<keyword evidence="4 9" id="KW-0997">Cell inner membrane</keyword>
<evidence type="ECO:0000256" key="1">
    <source>
        <dbReference type="ARBA" id="ARBA00004429"/>
    </source>
</evidence>
<dbReference type="RefSeq" id="WP_386733915.1">
    <property type="nucleotide sequence ID" value="NZ_JBHRXI010000002.1"/>
</dbReference>
<dbReference type="PANTHER" id="PTHR35011">
    <property type="entry name" value="2,3-DIKETO-L-GULONATE TRAP TRANSPORTER SMALL PERMEASE PROTEIN YIAM"/>
    <property type="match status" value="1"/>
</dbReference>
<dbReference type="InterPro" id="IPR055348">
    <property type="entry name" value="DctQ"/>
</dbReference>
<feature type="domain" description="Tripartite ATP-independent periplasmic transporters DctQ component" evidence="10">
    <location>
        <begin position="26"/>
        <end position="160"/>
    </location>
</feature>
<evidence type="ECO:0000256" key="8">
    <source>
        <dbReference type="ARBA" id="ARBA00038436"/>
    </source>
</evidence>
<evidence type="ECO:0000256" key="3">
    <source>
        <dbReference type="ARBA" id="ARBA00022475"/>
    </source>
</evidence>
<evidence type="ECO:0000256" key="7">
    <source>
        <dbReference type="ARBA" id="ARBA00023136"/>
    </source>
</evidence>
<gene>
    <name evidence="11" type="ORF">ACFORG_03030</name>
</gene>
<keyword evidence="6 9" id="KW-1133">Transmembrane helix</keyword>
<sequence length="178" mass="19308">MFAIGRLLSTLAKASTVLGTICVTLMMLHVTADVVGRYLFNAPLIGTIVIVANYYMIVLVFLSIGVAEEKRAHISVEVFTDMMPERPRKVLDVFSGIFTVGVISLVAWGGYLEAVKKTNLGATKEQGSAMIEIWQSYWAIPVGATLMAAVAAYRVVTQITGARSGLDETDENAKFIND</sequence>
<evidence type="ECO:0000259" key="10">
    <source>
        <dbReference type="Pfam" id="PF04290"/>
    </source>
</evidence>
<evidence type="ECO:0000256" key="4">
    <source>
        <dbReference type="ARBA" id="ARBA00022519"/>
    </source>
</evidence>
<dbReference type="InterPro" id="IPR007387">
    <property type="entry name" value="TRAP_DctQ"/>
</dbReference>
<dbReference type="Pfam" id="PF04290">
    <property type="entry name" value="DctQ"/>
    <property type="match status" value="1"/>
</dbReference>
<evidence type="ECO:0000256" key="2">
    <source>
        <dbReference type="ARBA" id="ARBA00022448"/>
    </source>
</evidence>
<proteinExistence type="inferred from homology"/>
<reference evidence="12" key="1">
    <citation type="journal article" date="2019" name="Int. J. Syst. Evol. Microbiol.">
        <title>The Global Catalogue of Microorganisms (GCM) 10K type strain sequencing project: providing services to taxonomists for standard genome sequencing and annotation.</title>
        <authorList>
            <consortium name="The Broad Institute Genomics Platform"/>
            <consortium name="The Broad Institute Genome Sequencing Center for Infectious Disease"/>
            <person name="Wu L."/>
            <person name="Ma J."/>
        </authorList>
    </citation>
    <scope>NUCLEOTIDE SEQUENCE [LARGE SCALE GENOMIC DNA]</scope>
    <source>
        <strain evidence="12">KCTC 42911</strain>
    </source>
</reference>